<evidence type="ECO:0000256" key="5">
    <source>
        <dbReference type="ARBA" id="ARBA00022801"/>
    </source>
</evidence>
<evidence type="ECO:0000256" key="6">
    <source>
        <dbReference type="ARBA" id="ARBA00023295"/>
    </source>
</evidence>
<dbReference type="GO" id="GO:0005764">
    <property type="term" value="C:lysosome"/>
    <property type="evidence" value="ECO:0007669"/>
    <property type="project" value="TreeGrafter"/>
</dbReference>
<sequence>MSLIAKDYEPNWESLDSRPTPQWYKDAKFGIFIHWGLYSVPAWGPRGSYAEWYLNGLKSGDSTRLKYHEENYGKDFPYRDFIKLFKPEKYEPEKWAALFKESGAKYVVLTSKHHDGFCLWPSKESDGYNSVNGAAKRDLLGDLNSAVKNVGLKSGFYYSLYEWDHEDYPSDVPKYVNDHMLPQFKDAVQKYKPSIIFSDGEWDRGSKEWRSEEFLAWLYNDSNAPKDVVVNDRWGGETRFKHGGYYSTEYDPNSGSVNEEFIRRGWEECRGIGKSFGYNRNEGPDDYNSSEELIRLLVDIVSRGGNLLLNIGPKADGTIPKIMVDRLKDIGTWLDKNGESIYKTTVNRITQSNNGKVKYTLSKDRRSVYAFIEEIPNGNLTLNGLQAAGHERIKLLGTDEEFNWRNRRDKLIIQIPKNINEIVEYSPTYVFKIPVLPYLDKPNVQISEHDGKAEITIIPNDSTSELRYTFGNREIRKGYEKKYSGPFTLNKSTMLNVQAFADGFLSSQVVTVPVNILDESHGLIRQTYEGQWENCDQMLDSDFVEEKMVFSLGLDAEKKNNFGHVFKGMIYIEKRGTYEFQTTSDDGSRLFINGFPVVDNDGLHGRKTISGDIVLKKGLQKFEVQYFERGGQESLDVKWKGLEFEWQEIPAFKFYNTLH</sequence>
<reference evidence="8" key="1">
    <citation type="submission" date="2018-05" db="EMBL/GenBank/DDBJ databases">
        <authorList>
            <person name="Lanie J.A."/>
            <person name="Ng W.-L."/>
            <person name="Kazmierczak K.M."/>
            <person name="Andrzejewski T.M."/>
            <person name="Davidsen T.M."/>
            <person name="Wayne K.J."/>
            <person name="Tettelin H."/>
            <person name="Glass J.I."/>
            <person name="Rusch D."/>
            <person name="Podicherti R."/>
            <person name="Tsui H.-C.T."/>
            <person name="Winkler M.E."/>
        </authorList>
    </citation>
    <scope>NUCLEOTIDE SEQUENCE</scope>
</reference>
<name>A0A381YXV9_9ZZZZ</name>
<proteinExistence type="inferred from homology"/>
<dbReference type="InterPro" id="IPR000933">
    <property type="entry name" value="Glyco_hydro_29"/>
</dbReference>
<dbReference type="Gene3D" id="2.60.40.1180">
    <property type="entry name" value="Golgi alpha-mannosidase II"/>
    <property type="match status" value="1"/>
</dbReference>
<dbReference type="SMART" id="SM00758">
    <property type="entry name" value="PA14"/>
    <property type="match status" value="1"/>
</dbReference>
<dbReference type="Pfam" id="PF16757">
    <property type="entry name" value="Fucosidase_C"/>
    <property type="match status" value="1"/>
</dbReference>
<dbReference type="SMART" id="SM00812">
    <property type="entry name" value="Alpha_L_fucos"/>
    <property type="match status" value="1"/>
</dbReference>
<dbReference type="Gene3D" id="3.90.182.10">
    <property type="entry name" value="Toxin - Anthrax Protective Antigen,domain 1"/>
    <property type="match status" value="1"/>
</dbReference>
<dbReference type="InterPro" id="IPR013780">
    <property type="entry name" value="Glyco_hydro_b"/>
</dbReference>
<evidence type="ECO:0000313" key="8">
    <source>
        <dbReference type="EMBL" id="SVA81471.1"/>
    </source>
</evidence>
<comment type="function">
    <text evidence="1">Alpha-L-fucosidase is responsible for hydrolyzing the alpha-1,6-linked fucose joined to the reducing-end N-acetylglucosamine of the carbohydrate moieties of glycoproteins.</text>
</comment>
<keyword evidence="5" id="KW-0378">Hydrolase</keyword>
<dbReference type="InterPro" id="IPR016286">
    <property type="entry name" value="FUC_metazoa-typ"/>
</dbReference>
<dbReference type="PRINTS" id="PR00741">
    <property type="entry name" value="GLHYDRLASE29"/>
</dbReference>
<dbReference type="Pfam" id="PF07691">
    <property type="entry name" value="PA14"/>
    <property type="match status" value="1"/>
</dbReference>
<dbReference type="Pfam" id="PF01120">
    <property type="entry name" value="Alpha_L_fucos"/>
    <property type="match status" value="1"/>
</dbReference>
<organism evidence="8">
    <name type="scientific">marine metagenome</name>
    <dbReference type="NCBI Taxonomy" id="408172"/>
    <lineage>
        <taxon>unclassified sequences</taxon>
        <taxon>metagenomes</taxon>
        <taxon>ecological metagenomes</taxon>
    </lineage>
</organism>
<dbReference type="EMBL" id="UINC01019261">
    <property type="protein sequence ID" value="SVA81471.1"/>
    <property type="molecule type" value="Genomic_DNA"/>
</dbReference>
<dbReference type="InterPro" id="IPR037524">
    <property type="entry name" value="PA14/GLEYA"/>
</dbReference>
<dbReference type="InterPro" id="IPR057739">
    <property type="entry name" value="Glyco_hydro_29_N"/>
</dbReference>
<dbReference type="InterPro" id="IPR011658">
    <property type="entry name" value="PA14_dom"/>
</dbReference>
<feature type="domain" description="PA14" evidence="7">
    <location>
        <begin position="518"/>
        <end position="653"/>
    </location>
</feature>
<dbReference type="GO" id="GO:0016139">
    <property type="term" value="P:glycoside catabolic process"/>
    <property type="evidence" value="ECO:0007669"/>
    <property type="project" value="TreeGrafter"/>
</dbReference>
<dbReference type="InterPro" id="IPR017853">
    <property type="entry name" value="GH"/>
</dbReference>
<dbReference type="PROSITE" id="PS51820">
    <property type="entry name" value="PA14"/>
    <property type="match status" value="1"/>
</dbReference>
<dbReference type="SUPFAM" id="SSF56988">
    <property type="entry name" value="Anthrax protective antigen"/>
    <property type="match status" value="1"/>
</dbReference>
<comment type="similarity">
    <text evidence="2">Belongs to the glycosyl hydrolase 29 family.</text>
</comment>
<evidence type="ECO:0000256" key="1">
    <source>
        <dbReference type="ARBA" id="ARBA00004071"/>
    </source>
</evidence>
<dbReference type="GO" id="GO:0004560">
    <property type="term" value="F:alpha-L-fucosidase activity"/>
    <property type="evidence" value="ECO:0007669"/>
    <property type="project" value="InterPro"/>
</dbReference>
<dbReference type="Gene3D" id="3.20.20.80">
    <property type="entry name" value="Glycosidases"/>
    <property type="match status" value="1"/>
</dbReference>
<gene>
    <name evidence="8" type="ORF">METZ01_LOCUS134325</name>
</gene>
<dbReference type="SUPFAM" id="SSF51445">
    <property type="entry name" value="(Trans)glycosidases"/>
    <property type="match status" value="1"/>
</dbReference>
<dbReference type="PANTHER" id="PTHR10030:SF37">
    <property type="entry name" value="ALPHA-L-FUCOSIDASE-RELATED"/>
    <property type="match status" value="1"/>
</dbReference>
<keyword evidence="4" id="KW-0732">Signal</keyword>
<protein>
    <recommendedName>
        <fullName evidence="3">alpha-L-fucosidase</fullName>
        <ecNumber evidence="3">3.2.1.51</ecNumber>
    </recommendedName>
</protein>
<dbReference type="EC" id="3.2.1.51" evidence="3"/>
<dbReference type="InterPro" id="IPR031919">
    <property type="entry name" value="Fucosidase_C"/>
</dbReference>
<dbReference type="AlphaFoldDB" id="A0A381YXV9"/>
<evidence type="ECO:0000256" key="2">
    <source>
        <dbReference type="ARBA" id="ARBA00007951"/>
    </source>
</evidence>
<evidence type="ECO:0000256" key="4">
    <source>
        <dbReference type="ARBA" id="ARBA00022729"/>
    </source>
</evidence>
<dbReference type="PANTHER" id="PTHR10030">
    <property type="entry name" value="ALPHA-L-FUCOSIDASE"/>
    <property type="match status" value="1"/>
</dbReference>
<accession>A0A381YXV9</accession>
<dbReference type="GO" id="GO:0006004">
    <property type="term" value="P:fucose metabolic process"/>
    <property type="evidence" value="ECO:0007669"/>
    <property type="project" value="InterPro"/>
</dbReference>
<keyword evidence="6" id="KW-0326">Glycosidase</keyword>
<evidence type="ECO:0000256" key="3">
    <source>
        <dbReference type="ARBA" id="ARBA00012662"/>
    </source>
</evidence>
<evidence type="ECO:0000259" key="7">
    <source>
        <dbReference type="PROSITE" id="PS51820"/>
    </source>
</evidence>